<dbReference type="EMBL" id="BK032664">
    <property type="protein sequence ID" value="DAF53793.1"/>
    <property type="molecule type" value="Genomic_DNA"/>
</dbReference>
<organism evidence="1">
    <name type="scientific">Myoviridae sp. ctZ2t4</name>
    <dbReference type="NCBI Taxonomy" id="2827693"/>
    <lineage>
        <taxon>Viruses</taxon>
        <taxon>Duplodnaviria</taxon>
        <taxon>Heunggongvirae</taxon>
        <taxon>Uroviricota</taxon>
        <taxon>Caudoviricetes</taxon>
    </lineage>
</organism>
<name>A0A8S5SS20_9CAUD</name>
<protein>
    <submittedName>
        <fullName evidence="1">Uncharacterized protein</fullName>
    </submittedName>
</protein>
<evidence type="ECO:0000313" key="1">
    <source>
        <dbReference type="EMBL" id="DAF53793.1"/>
    </source>
</evidence>
<proteinExistence type="predicted"/>
<accession>A0A8S5SS20</accession>
<reference evidence="1" key="1">
    <citation type="journal article" date="2021" name="Proc. Natl. Acad. Sci. U.S.A.">
        <title>A Catalog of Tens of Thousands of Viruses from Human Metagenomes Reveals Hidden Associations with Chronic Diseases.</title>
        <authorList>
            <person name="Tisza M.J."/>
            <person name="Buck C.B."/>
        </authorList>
    </citation>
    <scope>NUCLEOTIDE SEQUENCE</scope>
    <source>
        <strain evidence="1">CtZ2t4</strain>
    </source>
</reference>
<sequence>MTDKEVKEFRNLEPGKIFKSGNVILIVEEVDAYDCEGCIFQYNISDCKFFQKKGIIPECSFDEREDRKNIIFKEVE</sequence>